<dbReference type="EMBL" id="MH536814">
    <property type="protein sequence ID" value="AXH49162.1"/>
    <property type="molecule type" value="Genomic_DNA"/>
</dbReference>
<sequence>MPNENDKYYQDKRLWFRRYEDAKERGDEVGRKRAFKKLIELTEGKFNGTDPNK</sequence>
<name>A0A345L1L0_9CAUD</name>
<reference evidence="1 2" key="1">
    <citation type="submission" date="2018-06" db="EMBL/GenBank/DDBJ databases">
        <authorList>
            <person name="Luttrell C.E."/>
            <person name="Myers K.N."/>
            <person name="Simpson A.N."/>
            <person name="Sulollari A."/>
            <person name="Suri N."/>
            <person name="Nayek S."/>
            <person name="Bhuiyan S."/>
            <person name="Smith B.R."/>
            <person name="Hughes L.E."/>
            <person name="Garlena R.A."/>
            <person name="Russell D.A."/>
            <person name="Pope W.H."/>
            <person name="Jacobs-Sera D."/>
            <person name="Hatfull G.F."/>
        </authorList>
    </citation>
    <scope>NUCLEOTIDE SEQUENCE [LARGE SCALE GENOMIC DNA]</scope>
</reference>
<accession>A0A345L1L0</accession>
<evidence type="ECO:0000313" key="1">
    <source>
        <dbReference type="EMBL" id="AXH49162.1"/>
    </source>
</evidence>
<dbReference type="Proteomes" id="UP000258408">
    <property type="component" value="Segment"/>
</dbReference>
<proteinExistence type="predicted"/>
<keyword evidence="2" id="KW-1185">Reference proteome</keyword>
<dbReference type="RefSeq" id="YP_009839212.1">
    <property type="nucleotide sequence ID" value="NC_048720.1"/>
</dbReference>
<dbReference type="GeneID" id="55599804"/>
<dbReference type="KEGG" id="vg:55599804"/>
<organism evidence="1 2">
    <name type="scientific">Streptomyces phage Blueeyedbeauty</name>
    <dbReference type="NCBI Taxonomy" id="2250336"/>
    <lineage>
        <taxon>Viruses</taxon>
        <taxon>Duplodnaviria</taxon>
        <taxon>Heunggongvirae</taxon>
        <taxon>Uroviricota</taxon>
        <taxon>Caudoviricetes</taxon>
        <taxon>Stanwilliamsviridae</taxon>
        <taxon>Loccivirinae</taxon>
        <taxon>Annadreamyvirus</taxon>
        <taxon>Annadreamyvirus blueeyedbeauty</taxon>
    </lineage>
</organism>
<gene>
    <name evidence="1" type="primary">14</name>
    <name evidence="1" type="ORF">SEA_BLUEEYEDBEAUTY_14</name>
</gene>
<evidence type="ECO:0000313" key="2">
    <source>
        <dbReference type="Proteomes" id="UP000258408"/>
    </source>
</evidence>
<protein>
    <submittedName>
        <fullName evidence="1">Uncharacterized protein</fullName>
    </submittedName>
</protein>